<reference evidence="1 2" key="1">
    <citation type="submission" date="2015-09" db="EMBL/GenBank/DDBJ databases">
        <authorList>
            <consortium name="Swine Surveillance"/>
        </authorList>
    </citation>
    <scope>NUCLEOTIDE SEQUENCE [LARGE SCALE GENOMIC DNA]</scope>
    <source>
        <strain evidence="1 2">CECT 8383</strain>
    </source>
</reference>
<accession>A0A0P1GP55</accession>
<evidence type="ECO:0000313" key="1">
    <source>
        <dbReference type="EMBL" id="CUH84264.1"/>
    </source>
</evidence>
<dbReference type="Proteomes" id="UP000051681">
    <property type="component" value="Unassembled WGS sequence"/>
</dbReference>
<evidence type="ECO:0008006" key="3">
    <source>
        <dbReference type="Google" id="ProtNLM"/>
    </source>
</evidence>
<dbReference type="STRING" id="340021.TM5383_01471"/>
<organism evidence="1 2">
    <name type="scientific">Thalassovita mediterranea</name>
    <dbReference type="NCBI Taxonomy" id="340021"/>
    <lineage>
        <taxon>Bacteria</taxon>
        <taxon>Pseudomonadati</taxon>
        <taxon>Pseudomonadota</taxon>
        <taxon>Alphaproteobacteria</taxon>
        <taxon>Rhodobacterales</taxon>
        <taxon>Roseobacteraceae</taxon>
        <taxon>Thalassovita</taxon>
    </lineage>
</organism>
<dbReference type="EMBL" id="CYSF01000006">
    <property type="protein sequence ID" value="CUH84264.1"/>
    <property type="molecule type" value="Genomic_DNA"/>
</dbReference>
<proteinExistence type="predicted"/>
<protein>
    <recommendedName>
        <fullName evidence="3">ATP-grasp domain-containing protein</fullName>
    </recommendedName>
</protein>
<name>A0A0P1GP55_9RHOB</name>
<dbReference type="AlphaFoldDB" id="A0A0P1GP55"/>
<dbReference type="SUPFAM" id="SSF56059">
    <property type="entry name" value="Glutathione synthetase ATP-binding domain-like"/>
    <property type="match status" value="1"/>
</dbReference>
<dbReference type="RefSeq" id="WP_058318336.1">
    <property type="nucleotide sequence ID" value="NZ_JBMYKQ010000013.1"/>
</dbReference>
<evidence type="ECO:0000313" key="2">
    <source>
        <dbReference type="Proteomes" id="UP000051681"/>
    </source>
</evidence>
<keyword evidence="2" id="KW-1185">Reference proteome</keyword>
<gene>
    <name evidence="1" type="ORF">TM5383_01471</name>
</gene>
<sequence>MPINPSRAKLYFVCTYDHRYTVKLPLQQLRRQNVTFKRLSYEALFRASYLAPASYIFSDFDRLSSTELTAAASVYRKLAAAGAKVMNDPALALCRDDTIRRLYQAGLSDFTCYSPRAGEKPQRFPVFLRTVTGHRGVLSDLLQSQDACDAALQDALSQGYPLHDLVFIEYAAQPHPETGFFQKQSAFFVDGAVVPSNIVNERNWVAKFGEANLATPEQYAQERRQMDEYPYETWVKEVFACLNVDYGRLDFGVVDGRPQAYEVNTNPTLGRSVDHPNPDRAVALRISRDRILGALRALATRPSGRRVYVGGVLTRRGALRRLKRI</sequence>